<dbReference type="AlphaFoldDB" id="A0AAW0LSK0"/>
<dbReference type="EMBL" id="PKMF04000058">
    <property type="protein sequence ID" value="KAK7854101.1"/>
    <property type="molecule type" value="Genomic_DNA"/>
</dbReference>
<sequence length="84" mass="9609">MQARIEEQGRKLKIMLDQQQITNKTLIQSPHLDLTSSDNQSHNIKNVATSKREEFLDNFYNSNIECQMCVFNGHSVPSHSADFG</sequence>
<name>A0AAW0LSK0_QUESU</name>
<evidence type="ECO:0000313" key="1">
    <source>
        <dbReference type="EMBL" id="KAK7854101.1"/>
    </source>
</evidence>
<evidence type="ECO:0000313" key="2">
    <source>
        <dbReference type="Proteomes" id="UP000237347"/>
    </source>
</evidence>
<gene>
    <name evidence="1" type="ORF">CFP56_033467</name>
</gene>
<proteinExistence type="predicted"/>
<accession>A0AAW0LSK0</accession>
<organism evidence="1 2">
    <name type="scientific">Quercus suber</name>
    <name type="common">Cork oak</name>
    <dbReference type="NCBI Taxonomy" id="58331"/>
    <lineage>
        <taxon>Eukaryota</taxon>
        <taxon>Viridiplantae</taxon>
        <taxon>Streptophyta</taxon>
        <taxon>Embryophyta</taxon>
        <taxon>Tracheophyta</taxon>
        <taxon>Spermatophyta</taxon>
        <taxon>Magnoliopsida</taxon>
        <taxon>eudicotyledons</taxon>
        <taxon>Gunneridae</taxon>
        <taxon>Pentapetalae</taxon>
        <taxon>rosids</taxon>
        <taxon>fabids</taxon>
        <taxon>Fagales</taxon>
        <taxon>Fagaceae</taxon>
        <taxon>Quercus</taxon>
    </lineage>
</organism>
<reference evidence="1 2" key="1">
    <citation type="journal article" date="2018" name="Sci. Data">
        <title>The draft genome sequence of cork oak.</title>
        <authorList>
            <person name="Ramos A.M."/>
            <person name="Usie A."/>
            <person name="Barbosa P."/>
            <person name="Barros P.M."/>
            <person name="Capote T."/>
            <person name="Chaves I."/>
            <person name="Simoes F."/>
            <person name="Abreu I."/>
            <person name="Carrasquinho I."/>
            <person name="Faro C."/>
            <person name="Guimaraes J.B."/>
            <person name="Mendonca D."/>
            <person name="Nobrega F."/>
            <person name="Rodrigues L."/>
            <person name="Saibo N.J.M."/>
            <person name="Varela M.C."/>
            <person name="Egas C."/>
            <person name="Matos J."/>
            <person name="Miguel C.M."/>
            <person name="Oliveira M.M."/>
            <person name="Ricardo C.P."/>
            <person name="Goncalves S."/>
        </authorList>
    </citation>
    <scope>NUCLEOTIDE SEQUENCE [LARGE SCALE GENOMIC DNA]</scope>
    <source>
        <strain evidence="2">cv. HL8</strain>
    </source>
</reference>
<comment type="caution">
    <text evidence="1">The sequence shown here is derived from an EMBL/GenBank/DDBJ whole genome shotgun (WGS) entry which is preliminary data.</text>
</comment>
<keyword evidence="2" id="KW-1185">Reference proteome</keyword>
<dbReference type="Proteomes" id="UP000237347">
    <property type="component" value="Unassembled WGS sequence"/>
</dbReference>
<protein>
    <submittedName>
        <fullName evidence="1">Uncharacterized protein</fullName>
    </submittedName>
</protein>